<feature type="region of interest" description="Disordered" evidence="1">
    <location>
        <begin position="1"/>
        <end position="21"/>
    </location>
</feature>
<dbReference type="Proteomes" id="UP000240883">
    <property type="component" value="Unassembled WGS sequence"/>
</dbReference>
<reference evidence="2 3" key="1">
    <citation type="journal article" date="2018" name="Front. Microbiol.">
        <title>Genome-Wide Analysis of Corynespora cassiicola Leaf Fall Disease Putative Effectors.</title>
        <authorList>
            <person name="Lopez D."/>
            <person name="Ribeiro S."/>
            <person name="Label P."/>
            <person name="Fumanal B."/>
            <person name="Venisse J.S."/>
            <person name="Kohler A."/>
            <person name="de Oliveira R.R."/>
            <person name="Labutti K."/>
            <person name="Lipzen A."/>
            <person name="Lail K."/>
            <person name="Bauer D."/>
            <person name="Ohm R.A."/>
            <person name="Barry K.W."/>
            <person name="Spatafora J."/>
            <person name="Grigoriev I.V."/>
            <person name="Martin F.M."/>
            <person name="Pujade-Renaud V."/>
        </authorList>
    </citation>
    <scope>NUCLEOTIDE SEQUENCE [LARGE SCALE GENOMIC DNA]</scope>
    <source>
        <strain evidence="2 3">Philippines</strain>
    </source>
</reference>
<proteinExistence type="predicted"/>
<evidence type="ECO:0000313" key="2">
    <source>
        <dbReference type="EMBL" id="PSN73379.1"/>
    </source>
</evidence>
<dbReference type="EMBL" id="KZ678129">
    <property type="protein sequence ID" value="PSN73379.1"/>
    <property type="molecule type" value="Genomic_DNA"/>
</dbReference>
<evidence type="ECO:0000256" key="1">
    <source>
        <dbReference type="SAM" id="MobiDB-lite"/>
    </source>
</evidence>
<name>A0A2T2P6Z0_CORCC</name>
<evidence type="ECO:0000313" key="3">
    <source>
        <dbReference type="Proteomes" id="UP000240883"/>
    </source>
</evidence>
<keyword evidence="3" id="KW-1185">Reference proteome</keyword>
<sequence length="113" mass="12855">MCQLGARPGGAESRVGPGNGILRIGRATRRKGQFLGWQFGAQEDDQRAWEFMQGQLCCRDIPGTRRRQRAAETDVPTSQRLRQGRRSIFQEYQRRRTGPGCPDMVCCYCCCCH</sequence>
<accession>A0A2T2P6Z0</accession>
<protein>
    <submittedName>
        <fullName evidence="2">Uncharacterized protein</fullName>
    </submittedName>
</protein>
<dbReference type="AlphaFoldDB" id="A0A2T2P6Z0"/>
<organism evidence="2 3">
    <name type="scientific">Corynespora cassiicola Philippines</name>
    <dbReference type="NCBI Taxonomy" id="1448308"/>
    <lineage>
        <taxon>Eukaryota</taxon>
        <taxon>Fungi</taxon>
        <taxon>Dikarya</taxon>
        <taxon>Ascomycota</taxon>
        <taxon>Pezizomycotina</taxon>
        <taxon>Dothideomycetes</taxon>
        <taxon>Pleosporomycetidae</taxon>
        <taxon>Pleosporales</taxon>
        <taxon>Corynesporascaceae</taxon>
        <taxon>Corynespora</taxon>
    </lineage>
</organism>
<gene>
    <name evidence="2" type="ORF">BS50DRAFT_185822</name>
</gene>